<sequence>MARLRIAILGCGGYAGVHAQRLRQRDDVELVALCDVKDEITRAYADYHLADCPTAPQHFTDPAAMYRDAAPDAVFICTPHTLHFKHAMQALDADCHVFIEKPMVTNARQAHQLKARADESGKIVTVGYNSSCTPELQYTRNCIRTGELGKLELVVGHISQSWMAFTLGKWRQEPELSGGGQAYDSGAHLLNSLVWSVEADIDQVFAFIDNHGTKVDINSAINIRFANGVLASIAISGNCPTNGTYMSFIFDGGKINVDGWSGTWIEVFKGNRRIKYPPIVGEPVTPDDNFIDAIQGNAEPAATPANGVVQSELMDAIYESARTNAPAKPRRQ</sequence>
<dbReference type="Gene3D" id="3.40.50.720">
    <property type="entry name" value="NAD(P)-binding Rossmann-like Domain"/>
    <property type="match status" value="1"/>
</dbReference>
<feature type="domain" description="Gfo/Idh/MocA-like oxidoreductase N-terminal" evidence="1">
    <location>
        <begin position="4"/>
        <end position="128"/>
    </location>
</feature>
<feature type="domain" description="GFO/IDH/MocA-like oxidoreductase" evidence="2">
    <location>
        <begin position="137"/>
        <end position="254"/>
    </location>
</feature>
<dbReference type="PANTHER" id="PTHR43249:SF1">
    <property type="entry name" value="D-GLUCOSIDE 3-DEHYDROGENASE"/>
    <property type="match status" value="1"/>
</dbReference>
<dbReference type="Gene3D" id="3.30.360.10">
    <property type="entry name" value="Dihydrodipicolinate Reductase, domain 2"/>
    <property type="match status" value="1"/>
</dbReference>
<evidence type="ECO:0000313" key="3">
    <source>
        <dbReference type="EMBL" id="MFA9479436.1"/>
    </source>
</evidence>
<proteinExistence type="predicted"/>
<dbReference type="EMBL" id="JBGUBD010000009">
    <property type="protein sequence ID" value="MFA9479436.1"/>
    <property type="molecule type" value="Genomic_DNA"/>
</dbReference>
<dbReference type="InterPro" id="IPR055170">
    <property type="entry name" value="GFO_IDH_MocA-like_dom"/>
</dbReference>
<dbReference type="InterPro" id="IPR036291">
    <property type="entry name" value="NAD(P)-bd_dom_sf"/>
</dbReference>
<evidence type="ECO:0000259" key="1">
    <source>
        <dbReference type="Pfam" id="PF01408"/>
    </source>
</evidence>
<dbReference type="PANTHER" id="PTHR43249">
    <property type="entry name" value="UDP-N-ACETYL-2-AMINO-2-DEOXY-D-GLUCURONATE OXIDASE"/>
    <property type="match status" value="1"/>
</dbReference>
<dbReference type="Pfam" id="PF01408">
    <property type="entry name" value="GFO_IDH_MocA"/>
    <property type="match status" value="1"/>
</dbReference>
<comment type="caution">
    <text evidence="3">The sequence shown here is derived from an EMBL/GenBank/DDBJ whole genome shotgun (WGS) entry which is preliminary data.</text>
</comment>
<dbReference type="Proteomes" id="UP001575105">
    <property type="component" value="Unassembled WGS sequence"/>
</dbReference>
<keyword evidence="4" id="KW-1185">Reference proteome</keyword>
<accession>A0ABV4U7E5</accession>
<organism evidence="3 4">
    <name type="scientific">Natronomicrosphaera hydrolytica</name>
    <dbReference type="NCBI Taxonomy" id="3242702"/>
    <lineage>
        <taxon>Bacteria</taxon>
        <taxon>Pseudomonadati</taxon>
        <taxon>Planctomycetota</taxon>
        <taxon>Phycisphaerae</taxon>
        <taxon>Phycisphaerales</taxon>
        <taxon>Phycisphaeraceae</taxon>
        <taxon>Natronomicrosphaera</taxon>
    </lineage>
</organism>
<gene>
    <name evidence="3" type="ORF">ACERK3_14195</name>
</gene>
<dbReference type="SUPFAM" id="SSF51735">
    <property type="entry name" value="NAD(P)-binding Rossmann-fold domains"/>
    <property type="match status" value="1"/>
</dbReference>
<name>A0ABV4U7E5_9BACT</name>
<dbReference type="InterPro" id="IPR000683">
    <property type="entry name" value="Gfo/Idh/MocA-like_OxRdtase_N"/>
</dbReference>
<evidence type="ECO:0000313" key="4">
    <source>
        <dbReference type="Proteomes" id="UP001575105"/>
    </source>
</evidence>
<reference evidence="3 4" key="1">
    <citation type="submission" date="2024-08" db="EMBL/GenBank/DDBJ databases">
        <title>Whole-genome sequencing of halo(alkali)philic microorganisms from hypersaline lakes.</title>
        <authorList>
            <person name="Sorokin D.Y."/>
            <person name="Merkel A.Y."/>
            <person name="Messina E."/>
            <person name="Yakimov M."/>
        </authorList>
    </citation>
    <scope>NUCLEOTIDE SEQUENCE [LARGE SCALE GENOMIC DNA]</scope>
    <source>
        <strain evidence="3 4">AB-hyl4</strain>
    </source>
</reference>
<protein>
    <submittedName>
        <fullName evidence="3">Gfo/Idh/MocA family protein</fullName>
    </submittedName>
</protein>
<dbReference type="RefSeq" id="WP_425346362.1">
    <property type="nucleotide sequence ID" value="NZ_JBGUBD010000009.1"/>
</dbReference>
<dbReference type="InterPro" id="IPR052515">
    <property type="entry name" value="Gfo/Idh/MocA_Oxidoreductase"/>
</dbReference>
<dbReference type="SUPFAM" id="SSF55347">
    <property type="entry name" value="Glyceraldehyde-3-phosphate dehydrogenase-like, C-terminal domain"/>
    <property type="match status" value="1"/>
</dbReference>
<dbReference type="Pfam" id="PF22725">
    <property type="entry name" value="GFO_IDH_MocA_C3"/>
    <property type="match status" value="1"/>
</dbReference>
<evidence type="ECO:0000259" key="2">
    <source>
        <dbReference type="Pfam" id="PF22725"/>
    </source>
</evidence>